<feature type="binding site" evidence="2">
    <location>
        <position position="126"/>
    </location>
    <ligand>
        <name>substrate</name>
    </ligand>
</feature>
<keyword evidence="3" id="KW-0067">ATP-binding</keyword>
<dbReference type="SUPFAM" id="SSF52540">
    <property type="entry name" value="P-loop containing nucleoside triphosphate hydrolases"/>
    <property type="match status" value="1"/>
</dbReference>
<dbReference type="CDD" id="cd01673">
    <property type="entry name" value="dNK"/>
    <property type="match status" value="1"/>
</dbReference>
<dbReference type="PANTHER" id="PTHR10513:SF35">
    <property type="entry name" value="DEOXYADENOSINE KINASE"/>
    <property type="match status" value="1"/>
</dbReference>
<dbReference type="InterPro" id="IPR031314">
    <property type="entry name" value="DNK_dom"/>
</dbReference>
<dbReference type="Proteomes" id="UP001162001">
    <property type="component" value="Segment"/>
</dbReference>
<keyword evidence="6" id="KW-0808">Transferase</keyword>
<gene>
    <name evidence="6" type="ORF">Fadolivirus_1_838</name>
</gene>
<feature type="binding site" evidence="2">
    <location>
        <position position="189"/>
    </location>
    <ligand>
        <name>substrate</name>
    </ligand>
</feature>
<dbReference type="GO" id="GO:0019136">
    <property type="term" value="F:deoxynucleoside kinase activity"/>
    <property type="evidence" value="ECO:0007669"/>
    <property type="project" value="InterPro"/>
</dbReference>
<dbReference type="InterPro" id="IPR002624">
    <property type="entry name" value="DCK/DGK"/>
</dbReference>
<feature type="binding site" evidence="3">
    <location>
        <begin position="37"/>
        <end position="45"/>
    </location>
    <ligand>
        <name>ATP</name>
        <dbReference type="ChEBI" id="CHEBI:30616"/>
    </ligand>
</feature>
<evidence type="ECO:0000313" key="6">
    <source>
        <dbReference type="EMBL" id="QKF94296.1"/>
    </source>
</evidence>
<accession>A0A7D3V7Q8</accession>
<dbReference type="InterPro" id="IPR027417">
    <property type="entry name" value="P-loop_NTPase"/>
</dbReference>
<dbReference type="PIRSF" id="PIRSF000705">
    <property type="entry name" value="DNK"/>
    <property type="match status" value="1"/>
</dbReference>
<feature type="binding site" evidence="2">
    <location>
        <position position="121"/>
    </location>
    <ligand>
        <name>substrate</name>
    </ligand>
</feature>
<evidence type="ECO:0000256" key="4">
    <source>
        <dbReference type="SAM" id="Phobius"/>
    </source>
</evidence>
<reference evidence="6 7" key="1">
    <citation type="submission" date="2020-04" db="EMBL/GenBank/DDBJ databases">
        <title>Advantages and limits of metagenomic assembly and binning of a giant virus.</title>
        <authorList>
            <person name="Schulz F."/>
            <person name="Andreani J."/>
            <person name="Francis R."/>
            <person name="Boudjemaa H."/>
            <person name="Bou Khalil J.Y."/>
            <person name="Lee J."/>
            <person name="La Scola B."/>
            <person name="Woyke T."/>
        </authorList>
    </citation>
    <scope>NUCLEOTIDE SEQUENCE [LARGE SCALE GENOMIC DNA]</scope>
    <source>
        <strain evidence="6 7">FV1/VV64</strain>
    </source>
</reference>
<keyword evidence="6" id="KW-0418">Kinase</keyword>
<keyword evidence="4" id="KW-0812">Transmembrane</keyword>
<keyword evidence="4" id="KW-1133">Transmembrane helix</keyword>
<feature type="binding site" evidence="2">
    <location>
        <position position="94"/>
    </location>
    <ligand>
        <name>substrate</name>
    </ligand>
</feature>
<dbReference type="Pfam" id="PF01712">
    <property type="entry name" value="dNK"/>
    <property type="match status" value="1"/>
</dbReference>
<evidence type="ECO:0000256" key="3">
    <source>
        <dbReference type="PIRSR" id="PIRSR000705-3"/>
    </source>
</evidence>
<name>A0A7D3V7Q8_9VIRU</name>
<evidence type="ECO:0000313" key="7">
    <source>
        <dbReference type="Proteomes" id="UP001162001"/>
    </source>
</evidence>
<dbReference type="Gene3D" id="3.40.50.300">
    <property type="entry name" value="P-loop containing nucleotide triphosphate hydrolases"/>
    <property type="match status" value="1"/>
</dbReference>
<dbReference type="GO" id="GO:0005524">
    <property type="term" value="F:ATP binding"/>
    <property type="evidence" value="ECO:0007669"/>
    <property type="project" value="UniProtKB-KW"/>
</dbReference>
<keyword evidence="4" id="KW-0472">Membrane</keyword>
<evidence type="ECO:0000256" key="2">
    <source>
        <dbReference type="PIRSR" id="PIRSR000705-2"/>
    </source>
</evidence>
<dbReference type="EMBL" id="MT418680">
    <property type="protein sequence ID" value="QKF94296.1"/>
    <property type="molecule type" value="Genomic_DNA"/>
</dbReference>
<keyword evidence="3" id="KW-0547">Nucleotide-binding</keyword>
<dbReference type="PANTHER" id="PTHR10513">
    <property type="entry name" value="DEOXYNUCLEOSIDE KINASE"/>
    <property type="match status" value="1"/>
</dbReference>
<feature type="domain" description="Deoxynucleoside kinase" evidence="5">
    <location>
        <begin position="33"/>
        <end position="241"/>
    </location>
</feature>
<dbReference type="InterPro" id="IPR050566">
    <property type="entry name" value="Deoxyribonucleoside_kinase"/>
</dbReference>
<evidence type="ECO:0000256" key="1">
    <source>
        <dbReference type="PIRSR" id="PIRSR000705-1"/>
    </source>
</evidence>
<feature type="binding site" evidence="2">
    <location>
        <position position="83"/>
    </location>
    <ligand>
        <name>substrate</name>
    </ligand>
</feature>
<feature type="binding site" evidence="3">
    <location>
        <begin position="180"/>
        <end position="184"/>
    </location>
    <ligand>
        <name>ATP</name>
        <dbReference type="ChEBI" id="CHEBI:30616"/>
    </ligand>
</feature>
<protein>
    <submittedName>
        <fullName evidence="6">Deoxynucleoside kinase</fullName>
    </submittedName>
</protein>
<sequence>MFYDILLICALLSIPIALYSFLKPKQKPKKILVSIEGNIGVGKTSIMNMMKERFSNAEFIYEPVDEWHTIVDSNGKDILQSFYDDKKRWSYTFQNIAYVTRMNHIIDMIMNSSKRYIIVDRSLQADLNTFAQMLYNDNCLSSLEWNAYNRWNNFFEQYFGDQIVHKLIYLRCDPDIAYQRMQVRNRDAEKGVPFEYLKSLHQYHDKWLMQKENVLILDVNKDFVKNKFRFENMYKQIMDFI</sequence>
<keyword evidence="7" id="KW-1185">Reference proteome</keyword>
<evidence type="ECO:0000259" key="5">
    <source>
        <dbReference type="Pfam" id="PF01712"/>
    </source>
</evidence>
<feature type="active site" description="Proton acceptor" evidence="1">
    <location>
        <position position="120"/>
    </location>
</feature>
<organism evidence="6 7">
    <name type="scientific">Fadolivirus FV1/VV64</name>
    <dbReference type="NCBI Taxonomy" id="3070911"/>
    <lineage>
        <taxon>Viruses</taxon>
        <taxon>Varidnaviria</taxon>
        <taxon>Bamfordvirae</taxon>
        <taxon>Nucleocytoviricota</taxon>
        <taxon>Megaviricetes</taxon>
        <taxon>Imitervirales</taxon>
        <taxon>Mimiviridae</taxon>
        <taxon>Klosneuvirinae</taxon>
        <taxon>Fadolivirus</taxon>
        <taxon>Fadolivirus algeromassiliense</taxon>
    </lineage>
</organism>
<feature type="transmembrane region" description="Helical" evidence="4">
    <location>
        <begin position="5"/>
        <end position="22"/>
    </location>
</feature>
<feature type="binding site" evidence="2">
    <location>
        <position position="62"/>
    </location>
    <ligand>
        <name>substrate</name>
    </ligand>
</feature>
<proteinExistence type="predicted"/>